<dbReference type="PANTHER" id="PTHR11985:SF15">
    <property type="entry name" value="GLYCEROL-3-PHOSPHATE DEHYDROGENASE, MITOCHONDRIAL"/>
    <property type="match status" value="1"/>
</dbReference>
<evidence type="ECO:0000256" key="5">
    <source>
        <dbReference type="ARBA" id="ARBA00023002"/>
    </source>
</evidence>
<feature type="domain" description="FAD dependent oxidoreductase" evidence="6">
    <location>
        <begin position="4"/>
        <end position="357"/>
    </location>
</feature>
<evidence type="ECO:0000259" key="6">
    <source>
        <dbReference type="Pfam" id="PF01266"/>
    </source>
</evidence>
<dbReference type="InterPro" id="IPR036188">
    <property type="entry name" value="FAD/NAD-bd_sf"/>
</dbReference>
<gene>
    <name evidence="7" type="ORF">J2X05_002315</name>
</gene>
<dbReference type="InterPro" id="IPR000447">
    <property type="entry name" value="G3P_DH_FAD-dep"/>
</dbReference>
<evidence type="ECO:0000256" key="2">
    <source>
        <dbReference type="ARBA" id="ARBA00007330"/>
    </source>
</evidence>
<comment type="cofactor">
    <cofactor evidence="1">
        <name>FAD</name>
        <dbReference type="ChEBI" id="CHEBI:57692"/>
    </cofactor>
</comment>
<reference evidence="7 8" key="1">
    <citation type="submission" date="2023-07" db="EMBL/GenBank/DDBJ databases">
        <title>Sorghum-associated microbial communities from plants grown in Nebraska, USA.</title>
        <authorList>
            <person name="Schachtman D."/>
        </authorList>
    </citation>
    <scope>NUCLEOTIDE SEQUENCE [LARGE SCALE GENOMIC DNA]</scope>
    <source>
        <strain evidence="7 8">BE190</strain>
    </source>
</reference>
<dbReference type="Gene3D" id="3.30.9.10">
    <property type="entry name" value="D-Amino Acid Oxidase, subunit A, domain 2"/>
    <property type="match status" value="1"/>
</dbReference>
<dbReference type="PROSITE" id="PS00978">
    <property type="entry name" value="FAD_G3PDH_2"/>
    <property type="match status" value="1"/>
</dbReference>
<keyword evidence="8" id="KW-1185">Reference proteome</keyword>
<proteinExistence type="inferred from homology"/>
<comment type="caution">
    <text evidence="7">The sequence shown here is derived from an EMBL/GenBank/DDBJ whole genome shotgun (WGS) entry which is preliminary data.</text>
</comment>
<dbReference type="PRINTS" id="PR01001">
    <property type="entry name" value="FADG3PDH"/>
</dbReference>
<name>A0ABU1UYS6_9GAMM</name>
<evidence type="ECO:0000256" key="4">
    <source>
        <dbReference type="ARBA" id="ARBA00022827"/>
    </source>
</evidence>
<sequence>MKYDIVVIGAGIQGAGVAQAAAAAGYSVLVVEQTAPAAGTSSKSSKLIHGGLRYLETAQFGLVRESLRERALLLRLAPELVKLRPLHIPVYQDSTRSALTIRTGLSLYALLAGLHKESLFTQLGRDEWKTLTGLRQDNLKAVFRYYEAQTDDAALTRSVLQSAVVLGADLLMPARFVGAERNGQCCKVEIETATGHESISCRVLVNCAGPWAGEVLARIKPALVSPSIELVQGSHLLLPPVLDQYFYLEAPQDKRAVFVLPWEGRLLVGTTERVFTGAPERAVCSPDERDYLLATLRHYFPQLALPVSGAIETFAGLRVLPKSDKNAFARPREVMFAVDNETQPRVLSVMGGKLTTYRATAQTALERLAPSLPTKERRADTALVSLIPVH</sequence>
<dbReference type="Gene3D" id="3.50.50.60">
    <property type="entry name" value="FAD/NAD(P)-binding domain"/>
    <property type="match status" value="1"/>
</dbReference>
<dbReference type="EC" id="1.1.5.3" evidence="7"/>
<dbReference type="SUPFAM" id="SSF51905">
    <property type="entry name" value="FAD/NAD(P)-binding domain"/>
    <property type="match status" value="1"/>
</dbReference>
<protein>
    <submittedName>
        <fullName evidence="7">Glycerol-3-phosphate dehydrogenase</fullName>
        <ecNumber evidence="7">1.1.5.3</ecNumber>
    </submittedName>
</protein>
<evidence type="ECO:0000256" key="3">
    <source>
        <dbReference type="ARBA" id="ARBA00022630"/>
    </source>
</evidence>
<dbReference type="PANTHER" id="PTHR11985">
    <property type="entry name" value="GLYCEROL-3-PHOSPHATE DEHYDROGENASE"/>
    <property type="match status" value="1"/>
</dbReference>
<dbReference type="EMBL" id="JAVDVX010000003">
    <property type="protein sequence ID" value="MDR7090293.1"/>
    <property type="molecule type" value="Genomic_DNA"/>
</dbReference>
<evidence type="ECO:0000313" key="7">
    <source>
        <dbReference type="EMBL" id="MDR7090293.1"/>
    </source>
</evidence>
<comment type="similarity">
    <text evidence="2">Belongs to the FAD-dependent glycerol-3-phosphate dehydrogenase family.</text>
</comment>
<keyword evidence="3" id="KW-0285">Flavoprotein</keyword>
<keyword evidence="5 7" id="KW-0560">Oxidoreductase</keyword>
<keyword evidence="4" id="KW-0274">FAD</keyword>
<evidence type="ECO:0000256" key="1">
    <source>
        <dbReference type="ARBA" id="ARBA00001974"/>
    </source>
</evidence>
<dbReference type="RefSeq" id="WP_310072496.1">
    <property type="nucleotide sequence ID" value="NZ_JAVDVX010000003.1"/>
</dbReference>
<organism evidence="7 8">
    <name type="scientific">Cellvibrio fibrivorans</name>
    <dbReference type="NCBI Taxonomy" id="126350"/>
    <lineage>
        <taxon>Bacteria</taxon>
        <taxon>Pseudomonadati</taxon>
        <taxon>Pseudomonadota</taxon>
        <taxon>Gammaproteobacteria</taxon>
        <taxon>Cellvibrionales</taxon>
        <taxon>Cellvibrionaceae</taxon>
        <taxon>Cellvibrio</taxon>
    </lineage>
</organism>
<dbReference type="Proteomes" id="UP001253595">
    <property type="component" value="Unassembled WGS sequence"/>
</dbReference>
<accession>A0ABU1UYS6</accession>
<dbReference type="GO" id="GO:0004368">
    <property type="term" value="F:glycerol-3-phosphate dehydrogenase (quinone) activity"/>
    <property type="evidence" value="ECO:0007669"/>
    <property type="project" value="UniProtKB-EC"/>
</dbReference>
<evidence type="ECO:0000313" key="8">
    <source>
        <dbReference type="Proteomes" id="UP001253595"/>
    </source>
</evidence>
<dbReference type="Pfam" id="PF01266">
    <property type="entry name" value="DAO"/>
    <property type="match status" value="1"/>
</dbReference>
<dbReference type="InterPro" id="IPR006076">
    <property type="entry name" value="FAD-dep_OxRdtase"/>
</dbReference>
<dbReference type="SUPFAM" id="SSF54373">
    <property type="entry name" value="FAD-linked reductases, C-terminal domain"/>
    <property type="match status" value="1"/>
</dbReference>